<accession>A0ABD3D2Q4</accession>
<dbReference type="Proteomes" id="UP001632038">
    <property type="component" value="Unassembled WGS sequence"/>
</dbReference>
<comment type="caution">
    <text evidence="2">The sequence shown here is derived from an EMBL/GenBank/DDBJ whole genome shotgun (WGS) entry which is preliminary data.</text>
</comment>
<gene>
    <name evidence="2" type="ORF">CASFOL_018854</name>
</gene>
<dbReference type="AlphaFoldDB" id="A0ABD3D2Q4"/>
<evidence type="ECO:0000313" key="3">
    <source>
        <dbReference type="Proteomes" id="UP001632038"/>
    </source>
</evidence>
<proteinExistence type="predicted"/>
<evidence type="ECO:0000256" key="1">
    <source>
        <dbReference type="SAM" id="MobiDB-lite"/>
    </source>
</evidence>
<organism evidence="2 3">
    <name type="scientific">Castilleja foliolosa</name>
    <dbReference type="NCBI Taxonomy" id="1961234"/>
    <lineage>
        <taxon>Eukaryota</taxon>
        <taxon>Viridiplantae</taxon>
        <taxon>Streptophyta</taxon>
        <taxon>Embryophyta</taxon>
        <taxon>Tracheophyta</taxon>
        <taxon>Spermatophyta</taxon>
        <taxon>Magnoliopsida</taxon>
        <taxon>eudicotyledons</taxon>
        <taxon>Gunneridae</taxon>
        <taxon>Pentapetalae</taxon>
        <taxon>asterids</taxon>
        <taxon>lamiids</taxon>
        <taxon>Lamiales</taxon>
        <taxon>Orobanchaceae</taxon>
        <taxon>Pedicularideae</taxon>
        <taxon>Castillejinae</taxon>
        <taxon>Castilleja</taxon>
    </lineage>
</organism>
<sequence>MMQGSGNSCVLPRMAERRLVLEREIPIQQQRIDSLLTFSRTRFDSVKSEAQQTIQLQEKLGKLKGELRDTEDALVKALSGTASAPPPRGRHLQGVPQEPRRRHRRPRNRRLPGVQSRRPHLAKMEVVN</sequence>
<name>A0ABD3D2Q4_9LAMI</name>
<evidence type="ECO:0000313" key="2">
    <source>
        <dbReference type="EMBL" id="KAL3636555.1"/>
    </source>
</evidence>
<feature type="compositionally biased region" description="Basic residues" evidence="1">
    <location>
        <begin position="100"/>
        <end position="110"/>
    </location>
</feature>
<reference evidence="3" key="1">
    <citation type="journal article" date="2024" name="IScience">
        <title>Strigolactones Initiate the Formation of Haustorium-like Structures in Castilleja.</title>
        <authorList>
            <person name="Buerger M."/>
            <person name="Peterson D."/>
            <person name="Chory J."/>
        </authorList>
    </citation>
    <scope>NUCLEOTIDE SEQUENCE [LARGE SCALE GENOMIC DNA]</scope>
</reference>
<dbReference type="EMBL" id="JAVIJP010000026">
    <property type="protein sequence ID" value="KAL3636555.1"/>
    <property type="molecule type" value="Genomic_DNA"/>
</dbReference>
<feature type="region of interest" description="Disordered" evidence="1">
    <location>
        <begin position="78"/>
        <end position="128"/>
    </location>
</feature>
<keyword evidence="3" id="KW-1185">Reference proteome</keyword>
<protein>
    <submittedName>
        <fullName evidence="2">Uncharacterized protein</fullName>
    </submittedName>
</protein>